<evidence type="ECO:0000313" key="4">
    <source>
        <dbReference type="EMBL" id="CAH1643635.1"/>
    </source>
</evidence>
<protein>
    <submittedName>
        <fullName evidence="4">Uncharacterized protein</fullName>
    </submittedName>
</protein>
<dbReference type="InterPro" id="IPR043154">
    <property type="entry name" value="Sec-1-like_dom1"/>
</dbReference>
<dbReference type="InterPro" id="IPR036045">
    <property type="entry name" value="Sec1-like_sf"/>
</dbReference>
<organism evidence="4 5">
    <name type="scientific">Spodoptera littoralis</name>
    <name type="common">Egyptian cotton leafworm</name>
    <dbReference type="NCBI Taxonomy" id="7109"/>
    <lineage>
        <taxon>Eukaryota</taxon>
        <taxon>Metazoa</taxon>
        <taxon>Ecdysozoa</taxon>
        <taxon>Arthropoda</taxon>
        <taxon>Hexapoda</taxon>
        <taxon>Insecta</taxon>
        <taxon>Pterygota</taxon>
        <taxon>Neoptera</taxon>
        <taxon>Endopterygota</taxon>
        <taxon>Lepidoptera</taxon>
        <taxon>Glossata</taxon>
        <taxon>Ditrysia</taxon>
        <taxon>Noctuoidea</taxon>
        <taxon>Noctuidae</taxon>
        <taxon>Amphipyrinae</taxon>
        <taxon>Spodoptera</taxon>
    </lineage>
</organism>
<dbReference type="AlphaFoldDB" id="A0A9P0IED6"/>
<reference evidence="4" key="1">
    <citation type="submission" date="2022-02" db="EMBL/GenBank/DDBJ databases">
        <authorList>
            <person name="King R."/>
        </authorList>
    </citation>
    <scope>NUCLEOTIDE SEQUENCE</scope>
</reference>
<dbReference type="PANTHER" id="PTHR11679">
    <property type="entry name" value="VESICLE PROTEIN SORTING-ASSOCIATED"/>
    <property type="match status" value="1"/>
</dbReference>
<dbReference type="Pfam" id="PF00995">
    <property type="entry name" value="Sec1"/>
    <property type="match status" value="1"/>
</dbReference>
<comment type="similarity">
    <text evidence="1">Belongs to the STXBP/unc-18/SEC1 family.</text>
</comment>
<dbReference type="SUPFAM" id="SSF56815">
    <property type="entry name" value="Sec1/munc18-like (SM) proteins"/>
    <property type="match status" value="1"/>
</dbReference>
<dbReference type="GO" id="GO:0016192">
    <property type="term" value="P:vesicle-mediated transport"/>
    <property type="evidence" value="ECO:0007669"/>
    <property type="project" value="InterPro"/>
</dbReference>
<evidence type="ECO:0000256" key="2">
    <source>
        <dbReference type="ARBA" id="ARBA00022448"/>
    </source>
</evidence>
<keyword evidence="2" id="KW-0813">Transport</keyword>
<dbReference type="Gene3D" id="3.40.50.2060">
    <property type="match status" value="1"/>
</dbReference>
<name>A0A9P0IED6_SPOLI</name>
<dbReference type="Proteomes" id="UP001153321">
    <property type="component" value="Chromosome 3"/>
</dbReference>
<accession>A0A9P0IED6</accession>
<gene>
    <name evidence="4" type="ORF">SPLIT_LOCUS8989</name>
</gene>
<dbReference type="InterPro" id="IPR001619">
    <property type="entry name" value="Sec1-like"/>
</dbReference>
<evidence type="ECO:0000256" key="1">
    <source>
        <dbReference type="ARBA" id="ARBA00009884"/>
    </source>
</evidence>
<evidence type="ECO:0000256" key="3">
    <source>
        <dbReference type="ARBA" id="ARBA00022927"/>
    </source>
</evidence>
<evidence type="ECO:0000313" key="5">
    <source>
        <dbReference type="Proteomes" id="UP001153321"/>
    </source>
</evidence>
<keyword evidence="5" id="KW-1185">Reference proteome</keyword>
<dbReference type="EMBL" id="LR824534">
    <property type="protein sequence ID" value="CAH1643635.1"/>
    <property type="molecule type" value="Genomic_DNA"/>
</dbReference>
<proteinExistence type="inferred from homology"/>
<keyword evidence="3" id="KW-0653">Protein transport</keyword>
<dbReference type="FunFam" id="3.40.50.2060:FF:000001">
    <property type="entry name" value="syntaxin-binding protein 1 isoform X2"/>
    <property type="match status" value="1"/>
</dbReference>
<dbReference type="GO" id="GO:0015031">
    <property type="term" value="P:protein transport"/>
    <property type="evidence" value="ECO:0007669"/>
    <property type="project" value="UniProtKB-KW"/>
</dbReference>
<sequence length="151" mass="17221">MALKALVGQKIMNEVIRYRSKGKDKIEWRVLVVDQLSMRMVSACCKMHDISAEGITLVEDIHKKREPLCTMDGIYLITPSEKSVHALINDFSVGNRIMYRAAHVFFTEACPDARFDELSRSPVAKYIKTLKEINIAFIPYEQQVCVLPGFP</sequence>